<evidence type="ECO:0000313" key="2">
    <source>
        <dbReference type="Proteomes" id="UP001519293"/>
    </source>
</evidence>
<dbReference type="Gene3D" id="3.30.1490.20">
    <property type="entry name" value="ATP-grasp fold, A domain"/>
    <property type="match status" value="1"/>
</dbReference>
<dbReference type="RefSeq" id="WP_083953854.1">
    <property type="nucleotide sequence ID" value="NZ_JAGIKZ010000007.1"/>
</dbReference>
<proteinExistence type="predicted"/>
<sequence length="351" mass="40196">MKAITDLHSHNGPIIGILAGKGKNNSIIGNGPFFKELQKELLRNGGLSVVFSPLDMNNTQINGLFYSPEKDHWIPVICPLPHLVFNRVPSRKLEATHSFQQAYAFFQRKKIPFFNPGFLNKSTLSTILSKDPILRSLLPDTMMMNKERDFYQFFNKHKKIYLKPVHGSKGKGIFTLDQQEEHIQLSSADNRQQFNDIQSFWNEWNEKQLQLQYIAQEAIDPALLNGKRYDFRVLVHFSEKGYQVIGTGIRQSRDNEITTHIPNGGCLVPYSAVQTKEHDQFLALIAERSGKLLTEEKGFFGEFSIDAGLSSSGKYVLYEINAKPMRFDEEHIEHARIQSLCKLFLKMATDD</sequence>
<gene>
    <name evidence="1" type="ORF">J2Z40_001612</name>
</gene>
<dbReference type="SUPFAM" id="SSF56059">
    <property type="entry name" value="Glutathione synthetase ATP-binding domain-like"/>
    <property type="match status" value="1"/>
</dbReference>
<evidence type="ECO:0000313" key="1">
    <source>
        <dbReference type="EMBL" id="MBP2241050.1"/>
    </source>
</evidence>
<dbReference type="EMBL" id="JAGIKZ010000007">
    <property type="protein sequence ID" value="MBP2241050.1"/>
    <property type="molecule type" value="Genomic_DNA"/>
</dbReference>
<reference evidence="1 2" key="1">
    <citation type="submission" date="2021-03" db="EMBL/GenBank/DDBJ databases">
        <title>Genomic Encyclopedia of Type Strains, Phase IV (KMG-IV): sequencing the most valuable type-strain genomes for metagenomic binning, comparative biology and taxonomic classification.</title>
        <authorList>
            <person name="Goeker M."/>
        </authorList>
    </citation>
    <scope>NUCLEOTIDE SEQUENCE [LARGE SCALE GENOMIC DNA]</scope>
    <source>
        <strain evidence="1 2">DSM 26675</strain>
    </source>
</reference>
<dbReference type="InterPro" id="IPR026838">
    <property type="entry name" value="YheC/D"/>
</dbReference>
<protein>
    <submittedName>
        <fullName evidence="1">Glutathione synthase/RimK-type ligase-like ATP-grasp enzyme</fullName>
    </submittedName>
</protein>
<comment type="caution">
    <text evidence="1">The sequence shown here is derived from an EMBL/GenBank/DDBJ whole genome shotgun (WGS) entry which is preliminary data.</text>
</comment>
<accession>A0ABS4RFA9</accession>
<dbReference type="InterPro" id="IPR013815">
    <property type="entry name" value="ATP_grasp_subdomain_1"/>
</dbReference>
<dbReference type="Proteomes" id="UP001519293">
    <property type="component" value="Unassembled WGS sequence"/>
</dbReference>
<organism evidence="1 2">
    <name type="scientific">Cytobacillus eiseniae</name>
    <dbReference type="NCBI Taxonomy" id="762947"/>
    <lineage>
        <taxon>Bacteria</taxon>
        <taxon>Bacillati</taxon>
        <taxon>Bacillota</taxon>
        <taxon>Bacilli</taxon>
        <taxon>Bacillales</taxon>
        <taxon>Bacillaceae</taxon>
        <taxon>Cytobacillus</taxon>
    </lineage>
</organism>
<name>A0ABS4RFA9_9BACI</name>
<keyword evidence="2" id="KW-1185">Reference proteome</keyword>
<dbReference type="Pfam" id="PF14398">
    <property type="entry name" value="ATPgrasp_YheCD"/>
    <property type="match status" value="1"/>
</dbReference>